<dbReference type="InParanoid" id="A0A139WJ20"/>
<proteinExistence type="predicted"/>
<sequence length="42" mass="5222">MFLYYSSFCICVRCKSRKLTWGDYGKKINTKKIRHSIYKWLR</sequence>
<evidence type="ECO:0000313" key="2">
    <source>
        <dbReference type="Proteomes" id="UP000007266"/>
    </source>
</evidence>
<dbReference type="EMBL" id="KQ971338">
    <property type="protein sequence ID" value="KYB27929.1"/>
    <property type="molecule type" value="Genomic_DNA"/>
</dbReference>
<organism evidence="1 2">
    <name type="scientific">Tribolium castaneum</name>
    <name type="common">Red flour beetle</name>
    <dbReference type="NCBI Taxonomy" id="7070"/>
    <lineage>
        <taxon>Eukaryota</taxon>
        <taxon>Metazoa</taxon>
        <taxon>Ecdysozoa</taxon>
        <taxon>Arthropoda</taxon>
        <taxon>Hexapoda</taxon>
        <taxon>Insecta</taxon>
        <taxon>Pterygota</taxon>
        <taxon>Neoptera</taxon>
        <taxon>Endopterygota</taxon>
        <taxon>Coleoptera</taxon>
        <taxon>Polyphaga</taxon>
        <taxon>Cucujiformia</taxon>
        <taxon>Tenebrionidae</taxon>
        <taxon>Tenebrionidae incertae sedis</taxon>
        <taxon>Tribolium</taxon>
    </lineage>
</organism>
<reference evidence="1 2" key="2">
    <citation type="journal article" date="2010" name="Nucleic Acids Res.">
        <title>BeetleBase in 2010: revisions to provide comprehensive genomic information for Tribolium castaneum.</title>
        <authorList>
            <person name="Kim H.S."/>
            <person name="Murphy T."/>
            <person name="Xia J."/>
            <person name="Caragea D."/>
            <person name="Park Y."/>
            <person name="Beeman R.W."/>
            <person name="Lorenzen M.D."/>
            <person name="Butcher S."/>
            <person name="Manak J.R."/>
            <person name="Brown S.J."/>
        </authorList>
    </citation>
    <scope>GENOME REANNOTATION</scope>
    <source>
        <strain evidence="1 2">Georgia GA2</strain>
    </source>
</reference>
<reference evidence="1 2" key="1">
    <citation type="journal article" date="2008" name="Nature">
        <title>The genome of the model beetle and pest Tribolium castaneum.</title>
        <authorList>
            <consortium name="Tribolium Genome Sequencing Consortium"/>
            <person name="Richards S."/>
            <person name="Gibbs R.A."/>
            <person name="Weinstock G.M."/>
            <person name="Brown S.J."/>
            <person name="Denell R."/>
            <person name="Beeman R.W."/>
            <person name="Gibbs R."/>
            <person name="Beeman R.W."/>
            <person name="Brown S.J."/>
            <person name="Bucher G."/>
            <person name="Friedrich M."/>
            <person name="Grimmelikhuijzen C.J."/>
            <person name="Klingler M."/>
            <person name="Lorenzen M."/>
            <person name="Richards S."/>
            <person name="Roth S."/>
            <person name="Schroder R."/>
            <person name="Tautz D."/>
            <person name="Zdobnov E.M."/>
            <person name="Muzny D."/>
            <person name="Gibbs R.A."/>
            <person name="Weinstock G.M."/>
            <person name="Attaway T."/>
            <person name="Bell S."/>
            <person name="Buhay C.J."/>
            <person name="Chandrabose M.N."/>
            <person name="Chavez D."/>
            <person name="Clerk-Blankenburg K.P."/>
            <person name="Cree A."/>
            <person name="Dao M."/>
            <person name="Davis C."/>
            <person name="Chacko J."/>
            <person name="Dinh H."/>
            <person name="Dugan-Rocha S."/>
            <person name="Fowler G."/>
            <person name="Garner T.T."/>
            <person name="Garnes J."/>
            <person name="Gnirke A."/>
            <person name="Hawes A."/>
            <person name="Hernandez J."/>
            <person name="Hines S."/>
            <person name="Holder M."/>
            <person name="Hume J."/>
            <person name="Jhangiani S.N."/>
            <person name="Joshi V."/>
            <person name="Khan Z.M."/>
            <person name="Jackson L."/>
            <person name="Kovar C."/>
            <person name="Kowis A."/>
            <person name="Lee S."/>
            <person name="Lewis L.R."/>
            <person name="Margolis J."/>
            <person name="Morgan M."/>
            <person name="Nazareth L.V."/>
            <person name="Nguyen N."/>
            <person name="Okwuonu G."/>
            <person name="Parker D."/>
            <person name="Richards S."/>
            <person name="Ruiz S.J."/>
            <person name="Santibanez J."/>
            <person name="Savard J."/>
            <person name="Scherer S.E."/>
            <person name="Schneider B."/>
            <person name="Sodergren E."/>
            <person name="Tautz D."/>
            <person name="Vattahil S."/>
            <person name="Villasana D."/>
            <person name="White C.S."/>
            <person name="Wright R."/>
            <person name="Park Y."/>
            <person name="Beeman R.W."/>
            <person name="Lord J."/>
            <person name="Oppert B."/>
            <person name="Lorenzen M."/>
            <person name="Brown S."/>
            <person name="Wang L."/>
            <person name="Savard J."/>
            <person name="Tautz D."/>
            <person name="Richards S."/>
            <person name="Weinstock G."/>
            <person name="Gibbs R.A."/>
            <person name="Liu Y."/>
            <person name="Worley K."/>
            <person name="Weinstock G."/>
            <person name="Elsik C.G."/>
            <person name="Reese J.T."/>
            <person name="Elhaik E."/>
            <person name="Landan G."/>
            <person name="Graur D."/>
            <person name="Arensburger P."/>
            <person name="Atkinson P."/>
            <person name="Beeman R.W."/>
            <person name="Beidler J."/>
            <person name="Brown S.J."/>
            <person name="Demuth J.P."/>
            <person name="Drury D.W."/>
            <person name="Du Y.Z."/>
            <person name="Fujiwara H."/>
            <person name="Lorenzen M."/>
            <person name="Maselli V."/>
            <person name="Osanai M."/>
            <person name="Park Y."/>
            <person name="Robertson H.M."/>
            <person name="Tu Z."/>
            <person name="Wang J.J."/>
            <person name="Wang S."/>
            <person name="Richards S."/>
            <person name="Song H."/>
            <person name="Zhang L."/>
            <person name="Sodergren E."/>
            <person name="Werner D."/>
            <person name="Stanke M."/>
            <person name="Morgenstern B."/>
            <person name="Solovyev V."/>
            <person name="Kosarev P."/>
            <person name="Brown G."/>
            <person name="Chen H.C."/>
            <person name="Ermolaeva O."/>
            <person name="Hlavina W."/>
            <person name="Kapustin Y."/>
            <person name="Kiryutin B."/>
            <person name="Kitts P."/>
            <person name="Maglott D."/>
            <person name="Pruitt K."/>
            <person name="Sapojnikov V."/>
            <person name="Souvorov A."/>
            <person name="Mackey A.J."/>
            <person name="Waterhouse R.M."/>
            <person name="Wyder S."/>
            <person name="Zdobnov E.M."/>
            <person name="Zdobnov E.M."/>
            <person name="Wyder S."/>
            <person name="Kriventseva E.V."/>
            <person name="Kadowaki T."/>
            <person name="Bork P."/>
            <person name="Aranda M."/>
            <person name="Bao R."/>
            <person name="Beermann A."/>
            <person name="Berns N."/>
            <person name="Bolognesi R."/>
            <person name="Bonneton F."/>
            <person name="Bopp D."/>
            <person name="Brown S.J."/>
            <person name="Bucher G."/>
            <person name="Butts T."/>
            <person name="Chaumot A."/>
            <person name="Denell R.E."/>
            <person name="Ferrier D.E."/>
            <person name="Friedrich M."/>
            <person name="Gordon C.M."/>
            <person name="Jindra M."/>
            <person name="Klingler M."/>
            <person name="Lan Q."/>
            <person name="Lattorff H.M."/>
            <person name="Laudet V."/>
            <person name="von Levetsow C."/>
            <person name="Liu Z."/>
            <person name="Lutz R."/>
            <person name="Lynch J.A."/>
            <person name="da Fonseca R.N."/>
            <person name="Posnien N."/>
            <person name="Reuter R."/>
            <person name="Roth S."/>
            <person name="Savard J."/>
            <person name="Schinko J.B."/>
            <person name="Schmitt C."/>
            <person name="Schoppmeier M."/>
            <person name="Schroder R."/>
            <person name="Shippy T.D."/>
            <person name="Simonnet F."/>
            <person name="Marques-Souza H."/>
            <person name="Tautz D."/>
            <person name="Tomoyasu Y."/>
            <person name="Trauner J."/>
            <person name="Van der Zee M."/>
            <person name="Vervoort M."/>
            <person name="Wittkopp N."/>
            <person name="Wimmer E.A."/>
            <person name="Yang X."/>
            <person name="Jones A.K."/>
            <person name="Sattelle D.B."/>
            <person name="Ebert P.R."/>
            <person name="Nelson D."/>
            <person name="Scott J.G."/>
            <person name="Beeman R.W."/>
            <person name="Muthukrishnan S."/>
            <person name="Kramer K.J."/>
            <person name="Arakane Y."/>
            <person name="Beeman R.W."/>
            <person name="Zhu Q."/>
            <person name="Hogenkamp D."/>
            <person name="Dixit R."/>
            <person name="Oppert B."/>
            <person name="Jiang H."/>
            <person name="Zou Z."/>
            <person name="Marshall J."/>
            <person name="Elpidina E."/>
            <person name="Vinokurov K."/>
            <person name="Oppert C."/>
            <person name="Zou Z."/>
            <person name="Evans J."/>
            <person name="Lu Z."/>
            <person name="Zhao P."/>
            <person name="Sumathipala N."/>
            <person name="Altincicek B."/>
            <person name="Vilcinskas A."/>
            <person name="Williams M."/>
            <person name="Hultmark D."/>
            <person name="Hetru C."/>
            <person name="Jiang H."/>
            <person name="Grimmelikhuijzen C.J."/>
            <person name="Hauser F."/>
            <person name="Cazzamali G."/>
            <person name="Williamson M."/>
            <person name="Park Y."/>
            <person name="Li B."/>
            <person name="Tanaka Y."/>
            <person name="Predel R."/>
            <person name="Neupert S."/>
            <person name="Schachtner J."/>
            <person name="Verleyen P."/>
            <person name="Raible F."/>
            <person name="Bork P."/>
            <person name="Friedrich M."/>
            <person name="Walden K.K."/>
            <person name="Robertson H.M."/>
            <person name="Angeli S."/>
            <person name="Foret S."/>
            <person name="Bucher G."/>
            <person name="Schuetz S."/>
            <person name="Maleszka R."/>
            <person name="Wimmer E.A."/>
            <person name="Beeman R.W."/>
            <person name="Lorenzen M."/>
            <person name="Tomoyasu Y."/>
            <person name="Miller S.C."/>
            <person name="Grossmann D."/>
            <person name="Bucher G."/>
        </authorList>
    </citation>
    <scope>NUCLEOTIDE SEQUENCE [LARGE SCALE GENOMIC DNA]</scope>
    <source>
        <strain evidence="1 2">Georgia GA2</strain>
    </source>
</reference>
<gene>
    <name evidence="1" type="primary">AUGUSTUS-3.0.2_34653</name>
    <name evidence="1" type="ORF">TcasGA2_TC034653</name>
</gene>
<name>A0A139WJ20_TRICA</name>
<dbReference type="Proteomes" id="UP000007266">
    <property type="component" value="Linkage group 4"/>
</dbReference>
<protein>
    <submittedName>
        <fullName evidence="1">Uncharacterized protein</fullName>
    </submittedName>
</protein>
<keyword evidence="2" id="KW-1185">Reference proteome</keyword>
<evidence type="ECO:0000313" key="1">
    <source>
        <dbReference type="EMBL" id="KYB27929.1"/>
    </source>
</evidence>
<dbReference type="AlphaFoldDB" id="A0A139WJ20"/>
<accession>A0A139WJ20</accession>